<dbReference type="PANTHER" id="PTHR10629:SF52">
    <property type="entry name" value="DNA (CYTOSINE-5)-METHYLTRANSFERASE 1"/>
    <property type="match status" value="1"/>
</dbReference>
<dbReference type="SUPFAM" id="SSF53335">
    <property type="entry name" value="S-adenosyl-L-methionine-dependent methyltransferases"/>
    <property type="match status" value="1"/>
</dbReference>
<dbReference type="Pfam" id="PF00145">
    <property type="entry name" value="DNA_methylase"/>
    <property type="match status" value="1"/>
</dbReference>
<dbReference type="InterPro" id="IPR031303">
    <property type="entry name" value="C5_meth_CS"/>
</dbReference>
<comment type="similarity">
    <text evidence="7 8">Belongs to the class I-like SAM-binding methyltransferase superfamily. C5-methyltransferase family.</text>
</comment>
<dbReference type="PROSITE" id="PS51679">
    <property type="entry name" value="SAM_MT_C5"/>
    <property type="match status" value="1"/>
</dbReference>
<dbReference type="GO" id="GO:0003886">
    <property type="term" value="F:DNA (cytosine-5-)-methyltransferase activity"/>
    <property type="evidence" value="ECO:0007669"/>
    <property type="project" value="UniProtKB-EC"/>
</dbReference>
<comment type="catalytic activity">
    <reaction evidence="6">
        <text>a 2'-deoxycytidine in DNA + S-adenosyl-L-methionine = a 5-methyl-2'-deoxycytidine in DNA + S-adenosyl-L-homocysteine + H(+)</text>
        <dbReference type="Rhea" id="RHEA:13681"/>
        <dbReference type="Rhea" id="RHEA-COMP:11369"/>
        <dbReference type="Rhea" id="RHEA-COMP:11370"/>
        <dbReference type="ChEBI" id="CHEBI:15378"/>
        <dbReference type="ChEBI" id="CHEBI:57856"/>
        <dbReference type="ChEBI" id="CHEBI:59789"/>
        <dbReference type="ChEBI" id="CHEBI:85452"/>
        <dbReference type="ChEBI" id="CHEBI:85454"/>
        <dbReference type="EC" id="2.1.1.37"/>
    </reaction>
</comment>
<keyword evidence="4 7" id="KW-0949">S-adenosyl-L-methionine</keyword>
<reference evidence="9" key="1">
    <citation type="submission" date="2020-05" db="EMBL/GenBank/DDBJ databases">
        <title>Complete genome sequence of Bradyrhizobium diazoefficiens XF8 isolated from soybean nodule.</title>
        <authorList>
            <person name="Noda R."/>
            <person name="Kakizaki K."/>
            <person name="Minamisawa K."/>
        </authorList>
    </citation>
    <scope>NUCLEOTIDE SEQUENCE</scope>
    <source>
        <strain evidence="9">XF8</strain>
    </source>
</reference>
<keyword evidence="2 7" id="KW-0489">Methyltransferase</keyword>
<dbReference type="REBASE" id="461059">
    <property type="entry name" value="M.BdiXF8ORF3620P"/>
</dbReference>
<name>A0A810B3B7_9BRAD</name>
<dbReference type="GO" id="GO:0032259">
    <property type="term" value="P:methylation"/>
    <property type="evidence" value="ECO:0007669"/>
    <property type="project" value="UniProtKB-KW"/>
</dbReference>
<evidence type="ECO:0000256" key="8">
    <source>
        <dbReference type="RuleBase" id="RU000416"/>
    </source>
</evidence>
<accession>A0A810B3B7</accession>
<gene>
    <name evidence="9" type="ORF">XF8B_03620</name>
</gene>
<dbReference type="AlphaFoldDB" id="A0A810B3B7"/>
<sequence>MTDTLKVFDFFSGAGGTSQGLVDAGMEVVFGLDFDRDSSKTFMQNIRPRMFVEDDIQRLSVEFLKPLFEGLTGPIVFSGCAPCQPFSKQNRSSRAGDPRRNLLGEFARFVERWKPDFVVVENVPGLQRVRAPNGPLERFKRTLTRAGYSHVVDVLPALWFGVPQVRERLILIASKRGIPTLPTPTHGEGLLPFVSVSDAIGELPPLAAGEVDPDDSDHQAAHLSPINLDRIRATPAGAGRESWPKKLWLDCHRDHRGHSDVYGRLSWDRPAASLTTRCISLSNGRFGHPEQHRAISAREAACLQTFPKTYRFFGSLESRARQIGNAVPPKMAQAIGHSILRQALGS</sequence>
<evidence type="ECO:0000256" key="7">
    <source>
        <dbReference type="PROSITE-ProRule" id="PRU01016"/>
    </source>
</evidence>
<dbReference type="InterPro" id="IPR029063">
    <property type="entry name" value="SAM-dependent_MTases_sf"/>
</dbReference>
<evidence type="ECO:0000313" key="9">
    <source>
        <dbReference type="EMBL" id="BCE70251.1"/>
    </source>
</evidence>
<dbReference type="EMBL" id="AP023097">
    <property type="protein sequence ID" value="BCE70251.1"/>
    <property type="molecule type" value="Genomic_DNA"/>
</dbReference>
<protein>
    <recommendedName>
        <fullName evidence="1">DNA (cytosine-5-)-methyltransferase</fullName>
        <ecNumber evidence="1">2.1.1.37</ecNumber>
    </recommendedName>
</protein>
<dbReference type="InterPro" id="IPR050390">
    <property type="entry name" value="C5-Methyltransferase"/>
</dbReference>
<dbReference type="PANTHER" id="PTHR10629">
    <property type="entry name" value="CYTOSINE-SPECIFIC METHYLTRANSFERASE"/>
    <property type="match status" value="1"/>
</dbReference>
<dbReference type="InterPro" id="IPR001525">
    <property type="entry name" value="C5_MeTfrase"/>
</dbReference>
<dbReference type="PRINTS" id="PR00105">
    <property type="entry name" value="C5METTRFRASE"/>
</dbReference>
<dbReference type="GO" id="GO:0009307">
    <property type="term" value="P:DNA restriction-modification system"/>
    <property type="evidence" value="ECO:0007669"/>
    <property type="project" value="UniProtKB-KW"/>
</dbReference>
<evidence type="ECO:0000256" key="6">
    <source>
        <dbReference type="ARBA" id="ARBA00047422"/>
    </source>
</evidence>
<dbReference type="GO" id="GO:0003677">
    <property type="term" value="F:DNA binding"/>
    <property type="evidence" value="ECO:0007669"/>
    <property type="project" value="TreeGrafter"/>
</dbReference>
<feature type="active site" evidence="7">
    <location>
        <position position="83"/>
    </location>
</feature>
<dbReference type="Gene3D" id="3.40.50.150">
    <property type="entry name" value="Vaccinia Virus protein VP39"/>
    <property type="match status" value="1"/>
</dbReference>
<organism evidence="9">
    <name type="scientific">Bradyrhizobium diazoefficiens</name>
    <dbReference type="NCBI Taxonomy" id="1355477"/>
    <lineage>
        <taxon>Bacteria</taxon>
        <taxon>Pseudomonadati</taxon>
        <taxon>Pseudomonadota</taxon>
        <taxon>Alphaproteobacteria</taxon>
        <taxon>Hyphomicrobiales</taxon>
        <taxon>Nitrobacteraceae</taxon>
        <taxon>Bradyrhizobium</taxon>
    </lineage>
</organism>
<dbReference type="PROSITE" id="PS00095">
    <property type="entry name" value="C5_MTASE_2"/>
    <property type="match status" value="1"/>
</dbReference>
<dbReference type="NCBIfam" id="TIGR00675">
    <property type="entry name" value="dcm"/>
    <property type="match status" value="1"/>
</dbReference>
<keyword evidence="3 7" id="KW-0808">Transferase</keyword>
<dbReference type="Gene3D" id="3.90.120.10">
    <property type="entry name" value="DNA Methylase, subunit A, domain 2"/>
    <property type="match status" value="1"/>
</dbReference>
<evidence type="ECO:0000256" key="2">
    <source>
        <dbReference type="ARBA" id="ARBA00022603"/>
    </source>
</evidence>
<evidence type="ECO:0000256" key="1">
    <source>
        <dbReference type="ARBA" id="ARBA00011975"/>
    </source>
</evidence>
<dbReference type="GO" id="GO:0044027">
    <property type="term" value="P:negative regulation of gene expression via chromosomal CpG island methylation"/>
    <property type="evidence" value="ECO:0007669"/>
    <property type="project" value="TreeGrafter"/>
</dbReference>
<proteinExistence type="inferred from homology"/>
<keyword evidence="5" id="KW-0680">Restriction system</keyword>
<dbReference type="EC" id="2.1.1.37" evidence="1"/>
<evidence type="ECO:0000256" key="5">
    <source>
        <dbReference type="ARBA" id="ARBA00022747"/>
    </source>
</evidence>
<evidence type="ECO:0000256" key="3">
    <source>
        <dbReference type="ARBA" id="ARBA00022679"/>
    </source>
</evidence>
<evidence type="ECO:0000256" key="4">
    <source>
        <dbReference type="ARBA" id="ARBA00022691"/>
    </source>
</evidence>